<accession>A0AA40MLA5</accession>
<evidence type="ECO:0000313" key="2">
    <source>
        <dbReference type="EMBL" id="KIU01666.1"/>
    </source>
</evidence>
<reference evidence="2 3" key="1">
    <citation type="submission" date="2015-01" db="EMBL/GenBank/DDBJ databases">
        <title>Characterization of Swiss Staphylococcus aureus strains involved in food poisoning.</title>
        <authorList>
            <person name="Crovadore J."/>
            <person name="Chablais R."/>
            <person name="Tonacini J."/>
            <person name="Schnyder B."/>
            <person name="Lefort F."/>
        </authorList>
    </citation>
    <scope>NUCLEOTIDE SEQUENCE [LARGE SCALE GENOMIC DNA]</scope>
    <source>
        <strain evidence="2 3">SA-120</strain>
    </source>
</reference>
<comment type="caution">
    <text evidence="2">The sequence shown here is derived from an EMBL/GenBank/DDBJ whole genome shotgun (WGS) entry which is preliminary data.</text>
</comment>
<evidence type="ECO:0000256" key="1">
    <source>
        <dbReference type="SAM" id="MobiDB-lite"/>
    </source>
</evidence>
<sequence>ELDRARGLDAAVRRQAPAIVRIGLQADRGERRGALLAYQRAGRVIGGLGRCEILIGDDHPPLEIVEHGIGEHRPPFALGHGVRWRGGAPARRFLEAGGHGGDARPRIRRCQIAPGEQRRGKRGHGEQGAGSD</sequence>
<dbReference type="EMBL" id="JXIG01000106">
    <property type="protein sequence ID" value="KIU01666.1"/>
    <property type="molecule type" value="Genomic_DNA"/>
</dbReference>
<feature type="region of interest" description="Disordered" evidence="1">
    <location>
        <begin position="96"/>
        <end position="132"/>
    </location>
</feature>
<name>A0AA40MLA5_STAAU</name>
<feature type="non-terminal residue" evidence="2">
    <location>
        <position position="1"/>
    </location>
</feature>
<organism evidence="2 3">
    <name type="scientific">Staphylococcus aureus</name>
    <dbReference type="NCBI Taxonomy" id="1280"/>
    <lineage>
        <taxon>Bacteria</taxon>
        <taxon>Bacillati</taxon>
        <taxon>Bacillota</taxon>
        <taxon>Bacilli</taxon>
        <taxon>Bacillales</taxon>
        <taxon>Staphylococcaceae</taxon>
        <taxon>Staphylococcus</taxon>
    </lineage>
</organism>
<feature type="non-terminal residue" evidence="2">
    <location>
        <position position="132"/>
    </location>
</feature>
<protein>
    <submittedName>
        <fullName evidence="2">Uncharacterized protein</fullName>
    </submittedName>
</protein>
<proteinExistence type="predicted"/>
<evidence type="ECO:0000313" key="3">
    <source>
        <dbReference type="Proteomes" id="UP000032274"/>
    </source>
</evidence>
<gene>
    <name evidence="2" type="ORF">QU38_00455</name>
</gene>
<dbReference type="AlphaFoldDB" id="A0AA40MLA5"/>
<dbReference type="Proteomes" id="UP000032274">
    <property type="component" value="Unassembled WGS sequence"/>
</dbReference>